<evidence type="ECO:0000313" key="3">
    <source>
        <dbReference type="Proteomes" id="UP000002630"/>
    </source>
</evidence>
<sequence>MAASAVVGASTASIVPTGGAGAVAPAAAGAGAGGARTARRKQRCWLFQVDGVTSNASEVELLASIRERYTTVKRLVVRPAATSKDAVAAADGSPRNVVVEVQFTGPQPSEGPGALLCDLLCGVSVDAKPVELPRGRKKRARTDATASMEGSDSDDLARTRSD</sequence>
<feature type="region of interest" description="Disordered" evidence="1">
    <location>
        <begin position="131"/>
        <end position="162"/>
    </location>
</feature>
<name>D7FZ47_ECTSI</name>
<reference evidence="2 3" key="1">
    <citation type="journal article" date="2010" name="Nature">
        <title>The Ectocarpus genome and the independent evolution of multicellularity in brown algae.</title>
        <authorList>
            <person name="Cock J.M."/>
            <person name="Sterck L."/>
            <person name="Rouze P."/>
            <person name="Scornet D."/>
            <person name="Allen A.E."/>
            <person name="Amoutzias G."/>
            <person name="Anthouard V."/>
            <person name="Artiguenave F."/>
            <person name="Aury J.M."/>
            <person name="Badger J.H."/>
            <person name="Beszteri B."/>
            <person name="Billiau K."/>
            <person name="Bonnet E."/>
            <person name="Bothwell J.H."/>
            <person name="Bowler C."/>
            <person name="Boyen C."/>
            <person name="Brownlee C."/>
            <person name="Carrano C.J."/>
            <person name="Charrier B."/>
            <person name="Cho G.Y."/>
            <person name="Coelho S.M."/>
            <person name="Collen J."/>
            <person name="Corre E."/>
            <person name="Da Silva C."/>
            <person name="Delage L."/>
            <person name="Delaroque N."/>
            <person name="Dittami S.M."/>
            <person name="Doulbeau S."/>
            <person name="Elias M."/>
            <person name="Farnham G."/>
            <person name="Gachon C.M."/>
            <person name="Gschloessl B."/>
            <person name="Heesch S."/>
            <person name="Jabbari K."/>
            <person name="Jubin C."/>
            <person name="Kawai H."/>
            <person name="Kimura K."/>
            <person name="Kloareg B."/>
            <person name="Kupper F.C."/>
            <person name="Lang D."/>
            <person name="Le Bail A."/>
            <person name="Leblanc C."/>
            <person name="Lerouge P."/>
            <person name="Lohr M."/>
            <person name="Lopez P.J."/>
            <person name="Martens C."/>
            <person name="Maumus F."/>
            <person name="Michel G."/>
            <person name="Miranda-Saavedra D."/>
            <person name="Morales J."/>
            <person name="Moreau H."/>
            <person name="Motomura T."/>
            <person name="Nagasato C."/>
            <person name="Napoli C.A."/>
            <person name="Nelson D.R."/>
            <person name="Nyvall-Collen P."/>
            <person name="Peters A.F."/>
            <person name="Pommier C."/>
            <person name="Potin P."/>
            <person name="Poulain J."/>
            <person name="Quesneville H."/>
            <person name="Read B."/>
            <person name="Rensing S.A."/>
            <person name="Ritter A."/>
            <person name="Rousvoal S."/>
            <person name="Samanta M."/>
            <person name="Samson G."/>
            <person name="Schroeder D.C."/>
            <person name="Segurens B."/>
            <person name="Strittmatter M."/>
            <person name="Tonon T."/>
            <person name="Tregear J.W."/>
            <person name="Valentin K."/>
            <person name="von Dassow P."/>
            <person name="Yamagishi T."/>
            <person name="Van de Peer Y."/>
            <person name="Wincker P."/>
        </authorList>
    </citation>
    <scope>NUCLEOTIDE SEQUENCE [LARGE SCALE GENOMIC DNA]</scope>
    <source>
        <strain evidence="3">Ec32 / CCAP1310/4</strain>
    </source>
</reference>
<keyword evidence="3" id="KW-1185">Reference proteome</keyword>
<dbReference type="AlphaFoldDB" id="D7FZ47"/>
<organism evidence="2 3">
    <name type="scientific">Ectocarpus siliculosus</name>
    <name type="common">Brown alga</name>
    <name type="synonym">Conferva siliculosa</name>
    <dbReference type="NCBI Taxonomy" id="2880"/>
    <lineage>
        <taxon>Eukaryota</taxon>
        <taxon>Sar</taxon>
        <taxon>Stramenopiles</taxon>
        <taxon>Ochrophyta</taxon>
        <taxon>PX clade</taxon>
        <taxon>Phaeophyceae</taxon>
        <taxon>Ectocarpales</taxon>
        <taxon>Ectocarpaceae</taxon>
        <taxon>Ectocarpus</taxon>
    </lineage>
</organism>
<gene>
    <name evidence="2" type="ORF">Esi_0355_0007</name>
</gene>
<protein>
    <submittedName>
        <fullName evidence="2">Uncharacterized protein</fullName>
    </submittedName>
</protein>
<proteinExistence type="predicted"/>
<dbReference type="EMBL" id="FN649740">
    <property type="protein sequence ID" value="CBJ32664.1"/>
    <property type="molecule type" value="Genomic_DNA"/>
</dbReference>
<dbReference type="OrthoDB" id="10572889at2759"/>
<evidence type="ECO:0000256" key="1">
    <source>
        <dbReference type="SAM" id="MobiDB-lite"/>
    </source>
</evidence>
<accession>D7FZ47</accession>
<dbReference type="EMBL" id="FN648548">
    <property type="protein sequence ID" value="CBJ32664.1"/>
    <property type="molecule type" value="Genomic_DNA"/>
</dbReference>
<evidence type="ECO:0000313" key="2">
    <source>
        <dbReference type="EMBL" id="CBJ32664.1"/>
    </source>
</evidence>
<dbReference type="InParanoid" id="D7FZ47"/>
<dbReference type="Proteomes" id="UP000002630">
    <property type="component" value="Linkage Group LG15"/>
</dbReference>